<dbReference type="InterPro" id="IPR028896">
    <property type="entry name" value="GcvT/YgfZ/DmdA"/>
</dbReference>
<proteinExistence type="inferred from homology"/>
<name>A0ABT2Z518_9RHOB</name>
<evidence type="ECO:0000313" key="8">
    <source>
        <dbReference type="Proteomes" id="UP001652503"/>
    </source>
</evidence>
<dbReference type="Gene3D" id="2.40.30.110">
    <property type="entry name" value="Aminomethyltransferase beta-barrel domains"/>
    <property type="match status" value="1"/>
</dbReference>
<dbReference type="PANTHER" id="PTHR43757:SF2">
    <property type="entry name" value="AMINOMETHYLTRANSFERASE, MITOCHONDRIAL"/>
    <property type="match status" value="1"/>
</dbReference>
<dbReference type="RefSeq" id="WP_263722708.1">
    <property type="nucleotide sequence ID" value="NZ_JAOWLA010000016.1"/>
</dbReference>
<evidence type="ECO:0000256" key="2">
    <source>
        <dbReference type="ARBA" id="ARBA00023002"/>
    </source>
</evidence>
<dbReference type="InterPro" id="IPR027266">
    <property type="entry name" value="TrmE/GcvT-like"/>
</dbReference>
<protein>
    <submittedName>
        <fullName evidence="7">FAD-dependent oxidoreductase</fullName>
    </submittedName>
</protein>
<organism evidence="7 8">
    <name type="scientific">Albidovulum sediminicola</name>
    <dbReference type="NCBI Taxonomy" id="2984331"/>
    <lineage>
        <taxon>Bacteria</taxon>
        <taxon>Pseudomonadati</taxon>
        <taxon>Pseudomonadota</taxon>
        <taxon>Alphaproteobacteria</taxon>
        <taxon>Rhodobacterales</taxon>
        <taxon>Paracoccaceae</taxon>
        <taxon>Albidovulum</taxon>
    </lineage>
</organism>
<dbReference type="Pfam" id="PF01266">
    <property type="entry name" value="DAO"/>
    <property type="match status" value="1"/>
</dbReference>
<dbReference type="SUPFAM" id="SSF103025">
    <property type="entry name" value="Folate-binding domain"/>
    <property type="match status" value="1"/>
</dbReference>
<evidence type="ECO:0000259" key="6">
    <source>
        <dbReference type="Pfam" id="PF16350"/>
    </source>
</evidence>
<feature type="domain" description="FAD dependent oxidoreductase central" evidence="6">
    <location>
        <begin position="368"/>
        <end position="420"/>
    </location>
</feature>
<dbReference type="PROSITE" id="PS51257">
    <property type="entry name" value="PROKAR_LIPOPROTEIN"/>
    <property type="match status" value="1"/>
</dbReference>
<gene>
    <name evidence="7" type="ORF">OE647_15745</name>
</gene>
<comment type="similarity">
    <text evidence="1">Belongs to the GcvT family.</text>
</comment>
<sequence>MKTHAQAVVIGGGLVGCSILYHLAKLGWTDVVLLERDELTSGSTWHAAANIHGLHDNNNISKIQYYTMKLYKELEAETGQGCGVFQPGSLYLAQTEAREHQLRLQEAKARYFKADFHNISRDEAERLHPLVDFDGIRCIMYEPDGGNVDPSGVTQAYAAGARKMGAEIHRFTPVTATIQQPDGSWIVETPNGNIHTQWVVNAAGLWGREVARMAGIELPLQPTEHQYFVTETIAEIAALGRRLPSVADRDGEYYLRQEGNGLLVGAYEKDMRFWAEDGTPQGFGHELFADDLERIEENMMRAIARVPAVGSAGIKRVINGPMIWSPDSAALYGPVPELRNYFCCTGIIPGFSQSGGLGLMSAQWIVQGEPQYDMFAWDLARFGDWADKAFTKARVQDQYANRFKIHFPYEERAAGRPVRTRPAFQMQKDLGAVFGLNYGWEHPLWFAPKGVEPKETYGFTRQPWFDHVGAEVKALRSGVGVIDISNFAKYEVKGAGAGDWLDRIIANRVPSEVGRSCLTPLIGKRGGIAGDFTVTKLGEDHFFMVGSGMAERYHQRYFYAVPRPETVSFRSLTVDLCGVNVAGPEARRLLSRLTQEDLSNAAFPFMRSRRITIAGVEAIAIRVSFTGDLGWELYVAEADQVKLYAALLEAGRDLGVCPVGSRALLSLRVEKGYGSWGREYSPEYWPQEVGLDRLIKMDKPDFLGKDAYAALAGQAPREKLVMIEVEADIADATGGEPIFLPDGTPVGRVSSGAYGYSVGKSLAIGFIKTVHAQAGTELSVAILGRDHRGVILAEPAFDPTGERLRG</sequence>
<dbReference type="Pfam" id="PF08669">
    <property type="entry name" value="GCV_T_C"/>
    <property type="match status" value="1"/>
</dbReference>
<comment type="caution">
    <text evidence="7">The sequence shown here is derived from an EMBL/GenBank/DDBJ whole genome shotgun (WGS) entry which is preliminary data.</text>
</comment>
<feature type="domain" description="FAD dependent oxidoreductase" evidence="3">
    <location>
        <begin position="7"/>
        <end position="364"/>
    </location>
</feature>
<feature type="domain" description="Aminomethyltransferase C-terminal" evidence="5">
    <location>
        <begin position="719"/>
        <end position="798"/>
    </location>
</feature>
<dbReference type="Proteomes" id="UP001652503">
    <property type="component" value="Unassembled WGS sequence"/>
</dbReference>
<keyword evidence="2" id="KW-0560">Oxidoreductase</keyword>
<evidence type="ECO:0000313" key="7">
    <source>
        <dbReference type="EMBL" id="MCV2866177.1"/>
    </source>
</evidence>
<dbReference type="SUPFAM" id="SSF101790">
    <property type="entry name" value="Aminomethyltransferase beta-barrel domain"/>
    <property type="match status" value="1"/>
</dbReference>
<dbReference type="PANTHER" id="PTHR43757">
    <property type="entry name" value="AMINOMETHYLTRANSFERASE"/>
    <property type="match status" value="1"/>
</dbReference>
<feature type="domain" description="GCVT N-terminal" evidence="4">
    <location>
        <begin position="425"/>
        <end position="699"/>
    </location>
</feature>
<dbReference type="EMBL" id="JAOWLA010000016">
    <property type="protein sequence ID" value="MCV2866177.1"/>
    <property type="molecule type" value="Genomic_DNA"/>
</dbReference>
<evidence type="ECO:0000259" key="4">
    <source>
        <dbReference type="Pfam" id="PF01571"/>
    </source>
</evidence>
<reference evidence="7 8" key="1">
    <citation type="submission" date="2022-10" db="EMBL/GenBank/DDBJ databases">
        <title>Defluviimonas sp. nov., isolated from ocean surface water.</title>
        <authorList>
            <person name="He W."/>
            <person name="Wang L."/>
            <person name="Zhang D.-F."/>
        </authorList>
    </citation>
    <scope>NUCLEOTIDE SEQUENCE [LARGE SCALE GENOMIC DNA]</scope>
    <source>
        <strain evidence="7 8">WL0075</strain>
    </source>
</reference>
<dbReference type="Gene3D" id="3.30.70.1400">
    <property type="entry name" value="Aminomethyltransferase beta-barrel domains"/>
    <property type="match status" value="1"/>
</dbReference>
<dbReference type="Gene3D" id="3.30.1360.120">
    <property type="entry name" value="Probable tRNA modification gtpase trme, domain 1"/>
    <property type="match status" value="1"/>
</dbReference>
<dbReference type="Gene3D" id="3.30.9.10">
    <property type="entry name" value="D-Amino Acid Oxidase, subunit A, domain 2"/>
    <property type="match status" value="1"/>
</dbReference>
<dbReference type="SUPFAM" id="SSF51905">
    <property type="entry name" value="FAD/NAD(P)-binding domain"/>
    <property type="match status" value="1"/>
</dbReference>
<evidence type="ECO:0000259" key="3">
    <source>
        <dbReference type="Pfam" id="PF01266"/>
    </source>
</evidence>
<dbReference type="InterPro" id="IPR036188">
    <property type="entry name" value="FAD/NAD-bd_sf"/>
</dbReference>
<dbReference type="Pfam" id="PF01571">
    <property type="entry name" value="GCV_T"/>
    <property type="match status" value="1"/>
</dbReference>
<keyword evidence="8" id="KW-1185">Reference proteome</keyword>
<dbReference type="Pfam" id="PF16350">
    <property type="entry name" value="FAO_M"/>
    <property type="match status" value="1"/>
</dbReference>
<dbReference type="InterPro" id="IPR032503">
    <property type="entry name" value="FAO_M"/>
</dbReference>
<dbReference type="SUPFAM" id="SSF54373">
    <property type="entry name" value="FAD-linked reductases, C-terminal domain"/>
    <property type="match status" value="1"/>
</dbReference>
<dbReference type="InterPro" id="IPR006076">
    <property type="entry name" value="FAD-dep_OxRdtase"/>
</dbReference>
<dbReference type="Gene3D" id="3.50.50.60">
    <property type="entry name" value="FAD/NAD(P)-binding domain"/>
    <property type="match status" value="1"/>
</dbReference>
<accession>A0ABT2Z518</accession>
<evidence type="ECO:0000259" key="5">
    <source>
        <dbReference type="Pfam" id="PF08669"/>
    </source>
</evidence>
<evidence type="ECO:0000256" key="1">
    <source>
        <dbReference type="ARBA" id="ARBA00008609"/>
    </source>
</evidence>
<dbReference type="InterPro" id="IPR013977">
    <property type="entry name" value="GcvT_C"/>
</dbReference>
<dbReference type="InterPro" id="IPR006222">
    <property type="entry name" value="GCVT_N"/>
</dbReference>
<dbReference type="InterPro" id="IPR029043">
    <property type="entry name" value="GcvT/YgfZ_C"/>
</dbReference>